<dbReference type="Proteomes" id="UP000030752">
    <property type="component" value="Unassembled WGS sequence"/>
</dbReference>
<dbReference type="PANTHER" id="PTHR38111">
    <property type="entry name" value="ZN(2)-C6 FUNGAL-TYPE DOMAIN-CONTAINING PROTEIN-RELATED"/>
    <property type="match status" value="1"/>
</dbReference>
<dbReference type="EMBL" id="KB822719">
    <property type="protein sequence ID" value="ETN41189.1"/>
    <property type="molecule type" value="Genomic_DNA"/>
</dbReference>
<dbReference type="RefSeq" id="XP_008715698.1">
    <property type="nucleotide sequence ID" value="XM_008717476.1"/>
</dbReference>
<dbReference type="OrthoDB" id="5126878at2759"/>
<dbReference type="GeneID" id="19970463"/>
<dbReference type="VEuPathDB" id="FungiDB:HMPREF1541_03124"/>
<dbReference type="InterPro" id="IPR053178">
    <property type="entry name" value="Osmoadaptation_assoc"/>
</dbReference>
<gene>
    <name evidence="1" type="ORF">HMPREF1541_03124</name>
</gene>
<dbReference type="HOGENOM" id="CLU_630074_0_0_1"/>
<dbReference type="InParanoid" id="W2RZR9"/>
<organism evidence="1 2">
    <name type="scientific">Cyphellophora europaea (strain CBS 101466)</name>
    <name type="common">Phialophora europaea</name>
    <dbReference type="NCBI Taxonomy" id="1220924"/>
    <lineage>
        <taxon>Eukaryota</taxon>
        <taxon>Fungi</taxon>
        <taxon>Dikarya</taxon>
        <taxon>Ascomycota</taxon>
        <taxon>Pezizomycotina</taxon>
        <taxon>Eurotiomycetes</taxon>
        <taxon>Chaetothyriomycetidae</taxon>
        <taxon>Chaetothyriales</taxon>
        <taxon>Cyphellophoraceae</taxon>
        <taxon>Cyphellophora</taxon>
    </lineage>
</organism>
<evidence type="ECO:0000313" key="1">
    <source>
        <dbReference type="EMBL" id="ETN41189.1"/>
    </source>
</evidence>
<accession>W2RZR9</accession>
<proteinExistence type="predicted"/>
<dbReference type="AlphaFoldDB" id="W2RZR9"/>
<name>W2RZR9_CYPE1</name>
<sequence length="435" mass="48450">MAAMIFEFVNDSSPRSHKDRDPVERHLIRKKAMRAAATTKKRQAVSRSHNSSLPVSDSVTWTPIFFIHPQADATQYLPSSAVQKTIFAALKGKLNAPYVKLSKLLRLCTPQLVDLLRESGGRVPYLDHAIDCLKARIRERVGTTPTEGDPMALYGRAIFSLQQALDTSDMATTETWLATICLTLFELLDIAGNPAWMMHAKGAFSVLQHIGPDNLVTESHKIMLAASACAIATETLHNGLPCMLDQPPWQAAVRRTMVPNTSTFHPRGEMVNSAQLLRYKIPSIFADITNIIMRCERHGFEAVMTRTSDLCDAYKAFLEERHERLRQPVAPEVEPYRLLTLEMTLSCAALSMRLLSSILPQRFELETSALLLAREALENSPPDQSSERVYHRGVASSVVITSEIWQDSLKSSPAGATVIESEPFRQWCNALGRPA</sequence>
<reference evidence="1 2" key="1">
    <citation type="submission" date="2013-03" db="EMBL/GenBank/DDBJ databases">
        <title>The Genome Sequence of Phialophora europaea CBS 101466.</title>
        <authorList>
            <consortium name="The Broad Institute Genomics Platform"/>
            <person name="Cuomo C."/>
            <person name="de Hoog S."/>
            <person name="Gorbushina A."/>
            <person name="Walker B."/>
            <person name="Young S.K."/>
            <person name="Zeng Q."/>
            <person name="Gargeya S."/>
            <person name="Fitzgerald M."/>
            <person name="Haas B."/>
            <person name="Abouelleil A."/>
            <person name="Allen A.W."/>
            <person name="Alvarado L."/>
            <person name="Arachchi H.M."/>
            <person name="Berlin A.M."/>
            <person name="Chapman S.B."/>
            <person name="Gainer-Dewar J."/>
            <person name="Goldberg J."/>
            <person name="Griggs A."/>
            <person name="Gujja S."/>
            <person name="Hansen M."/>
            <person name="Howarth C."/>
            <person name="Imamovic A."/>
            <person name="Ireland A."/>
            <person name="Larimer J."/>
            <person name="McCowan C."/>
            <person name="Murphy C."/>
            <person name="Pearson M."/>
            <person name="Poon T.W."/>
            <person name="Priest M."/>
            <person name="Roberts A."/>
            <person name="Saif S."/>
            <person name="Shea T."/>
            <person name="Sisk P."/>
            <person name="Sykes S."/>
            <person name="Wortman J."/>
            <person name="Nusbaum C."/>
            <person name="Birren B."/>
        </authorList>
    </citation>
    <scope>NUCLEOTIDE SEQUENCE [LARGE SCALE GENOMIC DNA]</scope>
    <source>
        <strain evidence="1 2">CBS 101466</strain>
    </source>
</reference>
<dbReference type="STRING" id="1220924.W2RZR9"/>
<dbReference type="eggNOG" id="ENOG502SACT">
    <property type="taxonomic scope" value="Eukaryota"/>
</dbReference>
<keyword evidence="2" id="KW-1185">Reference proteome</keyword>
<protein>
    <submittedName>
        <fullName evidence="1">Uncharacterized protein</fullName>
    </submittedName>
</protein>
<dbReference type="PANTHER" id="PTHR38111:SF6">
    <property type="entry name" value="FINGER DOMAIN PROTEIN, PUTATIVE (AFU_ORTHOLOGUE AFUA_8G01940)-RELATED"/>
    <property type="match status" value="1"/>
</dbReference>
<evidence type="ECO:0000313" key="2">
    <source>
        <dbReference type="Proteomes" id="UP000030752"/>
    </source>
</evidence>